<protein>
    <submittedName>
        <fullName evidence="2">CDC27 family protein</fullName>
    </submittedName>
</protein>
<feature type="repeat" description="TPR" evidence="1">
    <location>
        <begin position="37"/>
        <end position="70"/>
    </location>
</feature>
<dbReference type="SMART" id="SM00028">
    <property type="entry name" value="TPR"/>
    <property type="match status" value="2"/>
</dbReference>
<organism evidence="2 3">
    <name type="scientific">Pseudonocardia hispaniensis</name>
    <dbReference type="NCBI Taxonomy" id="904933"/>
    <lineage>
        <taxon>Bacteria</taxon>
        <taxon>Bacillati</taxon>
        <taxon>Actinomycetota</taxon>
        <taxon>Actinomycetes</taxon>
        <taxon>Pseudonocardiales</taxon>
        <taxon>Pseudonocardiaceae</taxon>
        <taxon>Pseudonocardia</taxon>
    </lineage>
</organism>
<dbReference type="SUPFAM" id="SSF48452">
    <property type="entry name" value="TPR-like"/>
    <property type="match status" value="1"/>
</dbReference>
<evidence type="ECO:0000313" key="3">
    <source>
        <dbReference type="Proteomes" id="UP001596302"/>
    </source>
</evidence>
<dbReference type="Gene3D" id="1.25.40.10">
    <property type="entry name" value="Tetratricopeptide repeat domain"/>
    <property type="match status" value="1"/>
</dbReference>
<dbReference type="Pfam" id="PF12895">
    <property type="entry name" value="ANAPC3"/>
    <property type="match status" value="1"/>
</dbReference>
<name>A0ABW1J5D7_9PSEU</name>
<proteinExistence type="predicted"/>
<dbReference type="InterPro" id="IPR011990">
    <property type="entry name" value="TPR-like_helical_dom_sf"/>
</dbReference>
<keyword evidence="1" id="KW-0802">TPR repeat</keyword>
<keyword evidence="3" id="KW-1185">Reference proteome</keyword>
<reference evidence="3" key="1">
    <citation type="journal article" date="2019" name="Int. J. Syst. Evol. Microbiol.">
        <title>The Global Catalogue of Microorganisms (GCM) 10K type strain sequencing project: providing services to taxonomists for standard genome sequencing and annotation.</title>
        <authorList>
            <consortium name="The Broad Institute Genomics Platform"/>
            <consortium name="The Broad Institute Genome Sequencing Center for Infectious Disease"/>
            <person name="Wu L."/>
            <person name="Ma J."/>
        </authorList>
    </citation>
    <scope>NUCLEOTIDE SEQUENCE [LARGE SCALE GENOMIC DNA]</scope>
    <source>
        <strain evidence="3">CCM 8391</strain>
    </source>
</reference>
<gene>
    <name evidence="2" type="ORF">ACFQE5_16610</name>
</gene>
<evidence type="ECO:0000256" key="1">
    <source>
        <dbReference type="PROSITE-ProRule" id="PRU00339"/>
    </source>
</evidence>
<sequence length="122" mass="13215">MGEAECLRVAQARLEEGDPLGALEVLRRLGPGPRSRATAQRLLGRAYYHCAQLDRALEALRLAVGLDPADTQARFVLGQTLHRLGRPREALKHLRIAAAISGRPDYQQRVDALVAARGSAAA</sequence>
<dbReference type="Proteomes" id="UP001596302">
    <property type="component" value="Unassembled WGS sequence"/>
</dbReference>
<dbReference type="InterPro" id="IPR019734">
    <property type="entry name" value="TPR_rpt"/>
</dbReference>
<evidence type="ECO:0000313" key="2">
    <source>
        <dbReference type="EMBL" id="MFC5995832.1"/>
    </source>
</evidence>
<dbReference type="RefSeq" id="WP_379586149.1">
    <property type="nucleotide sequence ID" value="NZ_JBHSQW010000034.1"/>
</dbReference>
<accession>A0ABW1J5D7</accession>
<dbReference type="PROSITE" id="PS50005">
    <property type="entry name" value="TPR"/>
    <property type="match status" value="1"/>
</dbReference>
<comment type="caution">
    <text evidence="2">The sequence shown here is derived from an EMBL/GenBank/DDBJ whole genome shotgun (WGS) entry which is preliminary data.</text>
</comment>
<dbReference type="EMBL" id="JBHSQW010000034">
    <property type="protein sequence ID" value="MFC5995832.1"/>
    <property type="molecule type" value="Genomic_DNA"/>
</dbReference>